<keyword evidence="5 9" id="KW-0812">Transmembrane</keyword>
<gene>
    <name evidence="10" type="ORF">DFQ14_1147</name>
</gene>
<reference evidence="10 11" key="1">
    <citation type="submission" date="2018-07" db="EMBL/GenBank/DDBJ databases">
        <title>Genomic Encyclopedia of Type Strains, Phase III (KMG-III): the genomes of soil and plant-associated and newly described type strains.</title>
        <authorList>
            <person name="Whitman W."/>
        </authorList>
    </citation>
    <scope>NUCLEOTIDE SEQUENCE [LARGE SCALE GENOMIC DNA]</scope>
    <source>
        <strain evidence="10 11">CECT 8575</strain>
    </source>
</reference>
<keyword evidence="2" id="KW-1003">Cell membrane</keyword>
<feature type="transmembrane region" description="Helical" evidence="9">
    <location>
        <begin position="166"/>
        <end position="185"/>
    </location>
</feature>
<dbReference type="PANTHER" id="PTHR33908">
    <property type="entry name" value="MANNOSYLTRANSFERASE YKCB-RELATED"/>
    <property type="match status" value="1"/>
</dbReference>
<feature type="transmembrane region" description="Helical" evidence="9">
    <location>
        <begin position="330"/>
        <end position="347"/>
    </location>
</feature>
<organism evidence="10 11">
    <name type="scientific">Halopolyspora algeriensis</name>
    <dbReference type="NCBI Taxonomy" id="1500506"/>
    <lineage>
        <taxon>Bacteria</taxon>
        <taxon>Bacillati</taxon>
        <taxon>Actinomycetota</taxon>
        <taxon>Actinomycetes</taxon>
        <taxon>Actinomycetes incertae sedis</taxon>
        <taxon>Halopolyspora</taxon>
    </lineage>
</organism>
<feature type="transmembrane region" description="Helical" evidence="9">
    <location>
        <begin position="384"/>
        <end position="404"/>
    </location>
</feature>
<dbReference type="RefSeq" id="WP_114454537.1">
    <property type="nucleotide sequence ID" value="NZ_QPJC01000014.1"/>
</dbReference>
<feature type="transmembrane region" description="Helical" evidence="9">
    <location>
        <begin position="112"/>
        <end position="130"/>
    </location>
</feature>
<feature type="transmembrane region" description="Helical" evidence="9">
    <location>
        <begin position="259"/>
        <end position="282"/>
    </location>
</feature>
<evidence type="ECO:0000256" key="6">
    <source>
        <dbReference type="ARBA" id="ARBA00022989"/>
    </source>
</evidence>
<accession>A0A368VEQ4</accession>
<evidence type="ECO:0000256" key="4">
    <source>
        <dbReference type="ARBA" id="ARBA00022679"/>
    </source>
</evidence>
<evidence type="ECO:0000256" key="5">
    <source>
        <dbReference type="ARBA" id="ARBA00022692"/>
    </source>
</evidence>
<comment type="subcellular location">
    <subcellularLocation>
        <location evidence="1">Cell membrane</location>
        <topology evidence="1">Multi-pass membrane protein</topology>
    </subcellularLocation>
</comment>
<evidence type="ECO:0000256" key="1">
    <source>
        <dbReference type="ARBA" id="ARBA00004651"/>
    </source>
</evidence>
<keyword evidence="6 9" id="KW-1133">Transmembrane helix</keyword>
<feature type="transmembrane region" description="Helical" evidence="9">
    <location>
        <begin position="137"/>
        <end position="160"/>
    </location>
</feature>
<feature type="transmembrane region" description="Helical" evidence="9">
    <location>
        <begin position="230"/>
        <end position="247"/>
    </location>
</feature>
<sequence>MSMETMRKRSAYLPPSAILGEHAADTTARPVDHPAGAARWRRWFAGRFDPVHWAIGALSALLSTCFILVSLSYNGWAFIPPLDDVYIHLQYAQQFGTGHPFEYNTGDPVSKGASSLLYMVVLGGFAAFGVHGHALLITAMIFGAVCMALTAVCVCAIGGRLVNRTVGIWAGLLVATNGALVWGGVSGMEVGFVALLLAATTLAVVAEAPRGRFVLAPVLGFFTSLARPEAFIFVVVLTIAMAWITLRHGRGDATRPRRFARSALLPLPFFAYGGQSLFYLVATGSSSANGMRAKSLLHEPIFYPTEFAGAALSHFNEFVRVFTGLEGFDYVIPAAPIAALAGVIWFARRQSDRFPIALALFGGFLLVLLAISTMRTPTMHHLRYVQPFLPMLVLLTAVGLYALASALGSQRGRGRAGAFVLSGALLFTLIQIPAWGIRLGQQAAGIRDQQVSITAWTDQHLPEDAVVAVNDVGAPAFLGEHRIVDLIGLTTNKLTVPSTHGPGSLYEALRDMPKDRRPDYFVVFPSWSVHDLVHGGVFGDEPLATFRLDSPTYSRIAPGGGSICQAARYCDVVHIHRADWDAAEADTTPVEAVRAGTVRDHVNVADLDDEHEHGYRVDPAHTGFQPTTDLDTERTRRGEIVDSGRKVLGGEIMTVRRLTPGLPLTITGRIEAVDNEIAPHGIDVYVDGRHVGLWHREEGRAGWTESTFTVPARFLTDNSARIRLGSPDELLSPLPDYVSYGYWFSQKHPADSGDRGGPTTTAEAAPKQAGSAHGTTRTN</sequence>
<proteinExistence type="predicted"/>
<dbReference type="GO" id="GO:0005886">
    <property type="term" value="C:plasma membrane"/>
    <property type="evidence" value="ECO:0007669"/>
    <property type="project" value="UniProtKB-SubCell"/>
</dbReference>
<evidence type="ECO:0000256" key="7">
    <source>
        <dbReference type="ARBA" id="ARBA00023136"/>
    </source>
</evidence>
<keyword evidence="7 9" id="KW-0472">Membrane</keyword>
<dbReference type="GO" id="GO:0016763">
    <property type="term" value="F:pentosyltransferase activity"/>
    <property type="evidence" value="ECO:0007669"/>
    <property type="project" value="TreeGrafter"/>
</dbReference>
<dbReference type="OrthoDB" id="3563487at2"/>
<comment type="caution">
    <text evidence="10">The sequence shown here is derived from an EMBL/GenBank/DDBJ whole genome shotgun (WGS) entry which is preliminary data.</text>
</comment>
<evidence type="ECO:0000256" key="2">
    <source>
        <dbReference type="ARBA" id="ARBA00022475"/>
    </source>
</evidence>
<feature type="transmembrane region" description="Helical" evidence="9">
    <location>
        <begin position="416"/>
        <end position="437"/>
    </location>
</feature>
<evidence type="ECO:0000256" key="9">
    <source>
        <dbReference type="SAM" id="Phobius"/>
    </source>
</evidence>
<dbReference type="InterPro" id="IPR050297">
    <property type="entry name" value="LipidA_mod_glycosyltrf_83"/>
</dbReference>
<evidence type="ECO:0000256" key="3">
    <source>
        <dbReference type="ARBA" id="ARBA00022676"/>
    </source>
</evidence>
<feature type="transmembrane region" description="Helical" evidence="9">
    <location>
        <begin position="192"/>
        <end position="210"/>
    </location>
</feature>
<dbReference type="PANTHER" id="PTHR33908:SF11">
    <property type="entry name" value="MEMBRANE PROTEIN"/>
    <property type="match status" value="1"/>
</dbReference>
<evidence type="ECO:0000256" key="8">
    <source>
        <dbReference type="SAM" id="MobiDB-lite"/>
    </source>
</evidence>
<keyword evidence="4 10" id="KW-0808">Transferase</keyword>
<dbReference type="Proteomes" id="UP000253495">
    <property type="component" value="Unassembled WGS sequence"/>
</dbReference>
<dbReference type="GO" id="GO:0009103">
    <property type="term" value="P:lipopolysaccharide biosynthetic process"/>
    <property type="evidence" value="ECO:0007669"/>
    <property type="project" value="UniProtKB-ARBA"/>
</dbReference>
<evidence type="ECO:0000313" key="11">
    <source>
        <dbReference type="Proteomes" id="UP000253495"/>
    </source>
</evidence>
<keyword evidence="11" id="KW-1185">Reference proteome</keyword>
<protein>
    <submittedName>
        <fullName evidence="10">4-amino-4-deoxy-L-arabinose transferase-like glycosyltransferase</fullName>
    </submittedName>
</protein>
<dbReference type="EMBL" id="QPJC01000014">
    <property type="protein sequence ID" value="RCW39747.1"/>
    <property type="molecule type" value="Genomic_DNA"/>
</dbReference>
<evidence type="ECO:0000313" key="10">
    <source>
        <dbReference type="EMBL" id="RCW39747.1"/>
    </source>
</evidence>
<keyword evidence="3" id="KW-0328">Glycosyltransferase</keyword>
<name>A0A368VEQ4_9ACTN</name>
<feature type="transmembrane region" description="Helical" evidence="9">
    <location>
        <begin position="51"/>
        <end position="73"/>
    </location>
</feature>
<feature type="transmembrane region" description="Helical" evidence="9">
    <location>
        <begin position="354"/>
        <end position="372"/>
    </location>
</feature>
<dbReference type="AlphaFoldDB" id="A0A368VEQ4"/>
<feature type="region of interest" description="Disordered" evidence="8">
    <location>
        <begin position="748"/>
        <end position="779"/>
    </location>
</feature>